<dbReference type="PRINTS" id="PR00420">
    <property type="entry name" value="RNGMNOXGNASE"/>
</dbReference>
<evidence type="ECO:0000256" key="3">
    <source>
        <dbReference type="ARBA" id="ARBA00022630"/>
    </source>
</evidence>
<comment type="similarity">
    <text evidence="2">Belongs to the ETF-QO/FixC family.</text>
</comment>
<keyword evidence="5 7" id="KW-0560">Oxidoreductase</keyword>
<sequence>MSEDKFDVIIVGGGVAGLSAAIVLAENDLEVMLVERGDYCGAKNVTGGRLYGHSLEKIIPNFAEEAPIERKVVKEKISMMSEKSSFDIGFSSKALGKDKDSSYVVLHSKFDQYLADKAEEAGVSIISGVLVEKLLVEDGKVVGIDATGEEVFADVVIIADGVNSLLSQQLGIKKELEPHQVAVGAKEVIELSEEIINERFNLESDEGMSWLSCGDPTMGGFGGGFIYTNKDSISIGVVATLSDIGYANTKINDLLERFKEHDNVAPFIKGGKTIEYSAHLVPEEGIHMIPELYGDGFLVVGDAAGFCVNLGYTVRGMDFAIESGRLAALSIIASKEKEDFSKESLSIYKKLLEDSFIMKDLNTFKAFPTILSRREIFKDFPEIINDVAERAFKVNGEDSKGFIMGTVNDLASRMSATQLSNFISAVMEAL</sequence>
<name>A0A6N2T9X5_9FIRM</name>
<evidence type="ECO:0000256" key="5">
    <source>
        <dbReference type="ARBA" id="ARBA00023002"/>
    </source>
</evidence>
<proteinExistence type="inferred from homology"/>
<dbReference type="PANTHER" id="PTHR43624">
    <property type="entry name" value="ELECTRON TRANSFER FLAVOPROTEIN-QUINONE OXIDOREDUCTASE YDIS-RELATED"/>
    <property type="match status" value="1"/>
</dbReference>
<dbReference type="Gene3D" id="3.50.50.60">
    <property type="entry name" value="FAD/NAD(P)-binding domain"/>
    <property type="match status" value="1"/>
</dbReference>
<dbReference type="Pfam" id="PF21162">
    <property type="entry name" value="ETFQO_UQ-bd"/>
    <property type="match status" value="1"/>
</dbReference>
<protein>
    <submittedName>
        <fullName evidence="7">Electron transfer flavoprotein-ubiquinone oxidoreductase</fullName>
        <ecNumber evidence="7">1.5.5.1</ecNumber>
    </submittedName>
</protein>
<dbReference type="GO" id="GO:0004174">
    <property type="term" value="F:electron-transferring-flavoprotein dehydrogenase activity"/>
    <property type="evidence" value="ECO:0007669"/>
    <property type="project" value="UniProtKB-EC"/>
</dbReference>
<dbReference type="EC" id="1.5.5.1" evidence="7"/>
<evidence type="ECO:0000256" key="2">
    <source>
        <dbReference type="ARBA" id="ARBA00006796"/>
    </source>
</evidence>
<dbReference type="RefSeq" id="WP_019118712.1">
    <property type="nucleotide sequence ID" value="NZ_CACRSW010000026.1"/>
</dbReference>
<dbReference type="PANTHER" id="PTHR43624:SF2">
    <property type="entry name" value="ELECTRON TRANSFER FLAVOPROTEIN-QUINONE OXIDOREDUCTASE YDIS-RELATED"/>
    <property type="match status" value="1"/>
</dbReference>
<dbReference type="Pfam" id="PF12831">
    <property type="entry name" value="FAD_oxidored"/>
    <property type="match status" value="1"/>
</dbReference>
<organism evidence="7">
    <name type="scientific">Anaerococcus vaginalis</name>
    <dbReference type="NCBI Taxonomy" id="33037"/>
    <lineage>
        <taxon>Bacteria</taxon>
        <taxon>Bacillati</taxon>
        <taxon>Bacillota</taxon>
        <taxon>Tissierellia</taxon>
        <taxon>Tissierellales</taxon>
        <taxon>Peptoniphilaceae</taxon>
        <taxon>Anaerococcus</taxon>
    </lineage>
</organism>
<evidence type="ECO:0000256" key="4">
    <source>
        <dbReference type="ARBA" id="ARBA00022827"/>
    </source>
</evidence>
<dbReference type="InterPro" id="IPR049398">
    <property type="entry name" value="ETF-QO/FixC_UQ-bd"/>
</dbReference>
<dbReference type="SUPFAM" id="SSF51905">
    <property type="entry name" value="FAD/NAD(P)-binding domain"/>
    <property type="match status" value="1"/>
</dbReference>
<dbReference type="SUPFAM" id="SSF54373">
    <property type="entry name" value="FAD-linked reductases, C-terminal domain"/>
    <property type="match status" value="1"/>
</dbReference>
<dbReference type="InterPro" id="IPR039651">
    <property type="entry name" value="FixC-like"/>
</dbReference>
<gene>
    <name evidence="7" type="ORF">AVLFYP127_00538</name>
</gene>
<reference evidence="7" key="1">
    <citation type="submission" date="2019-11" db="EMBL/GenBank/DDBJ databases">
        <authorList>
            <person name="Feng L."/>
        </authorList>
    </citation>
    <scope>NUCLEOTIDE SEQUENCE</scope>
    <source>
        <strain evidence="7">AvaginalisLFYP127</strain>
    </source>
</reference>
<keyword evidence="4" id="KW-0274">FAD</keyword>
<evidence type="ECO:0000256" key="1">
    <source>
        <dbReference type="ARBA" id="ARBA00001974"/>
    </source>
</evidence>
<accession>A0A6N2T9X5</accession>
<keyword evidence="7" id="KW-0830">Ubiquinone</keyword>
<comment type="cofactor">
    <cofactor evidence="1">
        <name>FAD</name>
        <dbReference type="ChEBI" id="CHEBI:57692"/>
    </cofactor>
</comment>
<keyword evidence="3" id="KW-0285">Flavoprotein</keyword>
<evidence type="ECO:0000259" key="6">
    <source>
        <dbReference type="Pfam" id="PF21162"/>
    </source>
</evidence>
<feature type="domain" description="ETF-QO/FixC ubiquinone-binding" evidence="6">
    <location>
        <begin position="183"/>
        <end position="279"/>
    </location>
</feature>
<dbReference type="AlphaFoldDB" id="A0A6N2T9X5"/>
<dbReference type="NCBIfam" id="NF007450">
    <property type="entry name" value="PRK10015.1"/>
    <property type="match status" value="1"/>
</dbReference>
<evidence type="ECO:0000313" key="7">
    <source>
        <dbReference type="EMBL" id="VYT02327.1"/>
    </source>
</evidence>
<dbReference type="InterPro" id="IPR036188">
    <property type="entry name" value="FAD/NAD-bd_sf"/>
</dbReference>
<dbReference type="EMBL" id="CACRSW010000026">
    <property type="protein sequence ID" value="VYT02327.1"/>
    <property type="molecule type" value="Genomic_DNA"/>
</dbReference>